<feature type="binding site" evidence="7">
    <location>
        <position position="101"/>
    </location>
    <ligand>
        <name>phosphoenolpyruvate</name>
        <dbReference type="ChEBI" id="CHEBI:58702"/>
    </ligand>
</feature>
<evidence type="ECO:0000256" key="4">
    <source>
        <dbReference type="ARBA" id="ARBA00022679"/>
    </source>
</evidence>
<feature type="binding site" evidence="7">
    <location>
        <position position="355"/>
    </location>
    <ligand>
        <name>3-phosphoshikimate</name>
        <dbReference type="ChEBI" id="CHEBI:145989"/>
    </ligand>
</feature>
<keyword evidence="5 7" id="KW-0057">Aromatic amino acid biosynthesis</keyword>
<dbReference type="PROSITE" id="PS00885">
    <property type="entry name" value="EPSP_SYNTHASE_2"/>
    <property type="match status" value="1"/>
</dbReference>
<dbReference type="InterPro" id="IPR006264">
    <property type="entry name" value="EPSP_synthase"/>
</dbReference>
<feature type="binding site" evidence="7">
    <location>
        <position position="29"/>
    </location>
    <ligand>
        <name>3-phosphoshikimate</name>
        <dbReference type="ChEBI" id="CHEBI:145989"/>
    </ligand>
</feature>
<dbReference type="PANTHER" id="PTHR21090">
    <property type="entry name" value="AROM/DEHYDROQUINATE SYNTHASE"/>
    <property type="match status" value="1"/>
</dbReference>
<evidence type="ECO:0000256" key="7">
    <source>
        <dbReference type="HAMAP-Rule" id="MF_00210"/>
    </source>
</evidence>
<dbReference type="InterPro" id="IPR036968">
    <property type="entry name" value="Enolpyruvate_Tfrase_sf"/>
</dbReference>
<feature type="binding site" evidence="7">
    <location>
        <position position="29"/>
    </location>
    <ligand>
        <name>phosphoenolpyruvate</name>
        <dbReference type="ChEBI" id="CHEBI:58702"/>
    </ligand>
</feature>
<gene>
    <name evidence="7 9" type="primary">aroA</name>
    <name evidence="9" type="ORF">OH818_07475</name>
</gene>
<evidence type="ECO:0000256" key="2">
    <source>
        <dbReference type="ARBA" id="ARBA00009948"/>
    </source>
</evidence>
<feature type="binding site" evidence="7">
    <location>
        <position position="404"/>
    </location>
    <ligand>
        <name>phosphoenolpyruvate</name>
        <dbReference type="ChEBI" id="CHEBI:58702"/>
    </ligand>
</feature>
<comment type="subunit">
    <text evidence="7">Monomer.</text>
</comment>
<comment type="catalytic activity">
    <reaction evidence="6">
        <text>3-phosphoshikimate + phosphoenolpyruvate = 5-O-(1-carboxyvinyl)-3-phosphoshikimate + phosphate</text>
        <dbReference type="Rhea" id="RHEA:21256"/>
        <dbReference type="ChEBI" id="CHEBI:43474"/>
        <dbReference type="ChEBI" id="CHEBI:57701"/>
        <dbReference type="ChEBI" id="CHEBI:58702"/>
        <dbReference type="ChEBI" id="CHEBI:145989"/>
        <dbReference type="EC" id="2.5.1.19"/>
    </reaction>
    <physiologicalReaction direction="left-to-right" evidence="6">
        <dbReference type="Rhea" id="RHEA:21257"/>
    </physiologicalReaction>
</comment>
<feature type="domain" description="Enolpyruvate transferase" evidence="8">
    <location>
        <begin position="17"/>
        <end position="437"/>
    </location>
</feature>
<feature type="binding site" evidence="7">
    <location>
        <position position="176"/>
    </location>
    <ligand>
        <name>3-phosphoshikimate</name>
        <dbReference type="ChEBI" id="CHEBI:145989"/>
    </ligand>
</feature>
<dbReference type="InterPro" id="IPR001986">
    <property type="entry name" value="Enolpyruvate_Tfrase_dom"/>
</dbReference>
<dbReference type="PIRSF" id="PIRSF000505">
    <property type="entry name" value="EPSPS"/>
    <property type="match status" value="1"/>
</dbReference>
<comment type="subcellular location">
    <subcellularLocation>
        <location evidence="7">Cytoplasm</location>
    </subcellularLocation>
</comment>
<feature type="binding site" evidence="7">
    <location>
        <position position="30"/>
    </location>
    <ligand>
        <name>3-phosphoshikimate</name>
        <dbReference type="ChEBI" id="CHEBI:145989"/>
    </ligand>
</feature>
<dbReference type="RefSeq" id="WP_268882421.1">
    <property type="nucleotide sequence ID" value="NZ_CP114029.1"/>
</dbReference>
<dbReference type="GO" id="GO:0003866">
    <property type="term" value="F:3-phosphoshikimate 1-carboxyvinyltransferase activity"/>
    <property type="evidence" value="ECO:0007669"/>
    <property type="project" value="UniProtKB-EC"/>
</dbReference>
<evidence type="ECO:0000259" key="8">
    <source>
        <dbReference type="Pfam" id="PF00275"/>
    </source>
</evidence>
<dbReference type="Pfam" id="PF00275">
    <property type="entry name" value="EPSP_synthase"/>
    <property type="match status" value="1"/>
</dbReference>
<feature type="binding site" evidence="7">
    <location>
        <position position="176"/>
    </location>
    <ligand>
        <name>phosphoenolpyruvate</name>
        <dbReference type="ChEBI" id="CHEBI:58702"/>
    </ligand>
</feature>
<dbReference type="Proteomes" id="UP001164020">
    <property type="component" value="Chromosome"/>
</dbReference>
<sequence>MQPNDRAYRPLSTRRAGALTGRARVPGDKSISHRAFLFGGLAAGTTRIHGLLEGEDVLATGRAMAQMGARIVKQHDVYVVDGVGNGALLEPEGVLDFGNAGTGARLTMGLVGAYDFATTFVGDASLSRRPMARVLDPLRLIGTQVVARSGDRLPLSIHGPRVAAPIAYRVPMASAQVKSAVLLAGLNAPGMTTVIEPVATRDHTEKMLLGFGASLEVTTDAEGARHIALEGQGPLRAAGELTVPGDPSSAAFPLVATLITPGSEVVIENVLMNPTRTGLIDTLLEMGASIEIVNRRSEGGEDVADLHVRHSQLKGVTVPPERAPSMIDEYPVLAIAAAFAEGTTLMQGLDELRVKESDRLSAVAKGLEANGISHVEGHDSLSVTGTPDGRGLGGGRVTTHLDHRIAMSFLVLGMASETPVSIDDARMIATSFPEFETMMTDLGAVFEPAE</sequence>
<comment type="similarity">
    <text evidence="2 7">Belongs to the EPSP synthase family.</text>
</comment>
<dbReference type="InterPro" id="IPR023193">
    <property type="entry name" value="EPSP_synthase_CS"/>
</dbReference>
<comment type="pathway">
    <text evidence="1 7">Metabolic intermediate biosynthesis; chorismate biosynthesis; chorismate from D-erythrose 4-phosphate and phosphoenolpyruvate: step 6/7.</text>
</comment>
<dbReference type="EC" id="2.5.1.19" evidence="7"/>
<feature type="binding site" evidence="7">
    <location>
        <position position="34"/>
    </location>
    <ligand>
        <name>3-phosphoshikimate</name>
        <dbReference type="ChEBI" id="CHEBI:145989"/>
    </ligand>
</feature>
<evidence type="ECO:0000256" key="5">
    <source>
        <dbReference type="ARBA" id="ARBA00023141"/>
    </source>
</evidence>
<feature type="binding site" evidence="7">
    <location>
        <position position="174"/>
    </location>
    <ligand>
        <name>3-phosphoshikimate</name>
        <dbReference type="ChEBI" id="CHEBI:145989"/>
    </ligand>
</feature>
<accession>A0ABY7C464</accession>
<dbReference type="InterPro" id="IPR013792">
    <property type="entry name" value="RNA3'P_cycl/enolpyr_Trfase_a/b"/>
</dbReference>
<reference evidence="9" key="1">
    <citation type="submission" date="2022-12" db="EMBL/GenBank/DDBJ databases">
        <title>Jiella pelagia sp. nov., isolated from phosphonate enriched culture of Northwest Pacific surface seawater.</title>
        <authorList>
            <person name="Shin D.Y."/>
            <person name="Hwang C.Y."/>
        </authorList>
    </citation>
    <scope>NUCLEOTIDE SEQUENCE</scope>
    <source>
        <strain evidence="9">HL-NP1</strain>
    </source>
</reference>
<feature type="binding site" evidence="7">
    <location>
        <position position="328"/>
    </location>
    <ligand>
        <name>3-phosphoshikimate</name>
        <dbReference type="ChEBI" id="CHEBI:145989"/>
    </ligand>
</feature>
<feature type="binding site" evidence="7">
    <location>
        <position position="129"/>
    </location>
    <ligand>
        <name>phosphoenolpyruvate</name>
        <dbReference type="ChEBI" id="CHEBI:58702"/>
    </ligand>
</feature>
<dbReference type="CDD" id="cd01556">
    <property type="entry name" value="EPSP_synthase"/>
    <property type="match status" value="1"/>
</dbReference>
<evidence type="ECO:0000256" key="3">
    <source>
        <dbReference type="ARBA" id="ARBA00022605"/>
    </source>
</evidence>
<keyword evidence="3 7" id="KW-0028">Amino-acid biosynthesis</keyword>
<dbReference type="EMBL" id="CP114029">
    <property type="protein sequence ID" value="WAP69996.1"/>
    <property type="molecule type" value="Genomic_DNA"/>
</dbReference>
<evidence type="ECO:0000256" key="1">
    <source>
        <dbReference type="ARBA" id="ARBA00004811"/>
    </source>
</evidence>
<proteinExistence type="inferred from homology"/>
<feature type="binding site" evidence="7">
    <location>
        <position position="359"/>
    </location>
    <ligand>
        <name>phosphoenolpyruvate</name>
        <dbReference type="ChEBI" id="CHEBI:58702"/>
    </ligand>
</feature>
<dbReference type="PROSITE" id="PS00104">
    <property type="entry name" value="EPSP_SYNTHASE_1"/>
    <property type="match status" value="1"/>
</dbReference>
<dbReference type="HAMAP" id="MF_00210">
    <property type="entry name" value="EPSP_synth"/>
    <property type="match status" value="1"/>
</dbReference>
<evidence type="ECO:0000256" key="6">
    <source>
        <dbReference type="ARBA" id="ARBA00044633"/>
    </source>
</evidence>
<comment type="function">
    <text evidence="7">Catalyzes the transfer of the enolpyruvyl moiety of phosphoenolpyruvate (PEP) to the 5-hydroxyl of shikimate-3-phosphate (S3P) to produce enolpyruvyl shikimate-3-phosphate and inorganic phosphate.</text>
</comment>
<keyword evidence="10" id="KW-1185">Reference proteome</keyword>
<dbReference type="NCBIfam" id="TIGR01356">
    <property type="entry name" value="aroA"/>
    <property type="match status" value="1"/>
</dbReference>
<name>A0ABY7C464_9HYPH</name>
<organism evidence="9 10">
    <name type="scientific">Jiella pelagia</name>
    <dbReference type="NCBI Taxonomy" id="2986949"/>
    <lineage>
        <taxon>Bacteria</taxon>
        <taxon>Pseudomonadati</taxon>
        <taxon>Pseudomonadota</taxon>
        <taxon>Alphaproteobacteria</taxon>
        <taxon>Hyphomicrobiales</taxon>
        <taxon>Aurantimonadaceae</taxon>
        <taxon>Jiella</taxon>
    </lineage>
</organism>
<evidence type="ECO:0000313" key="10">
    <source>
        <dbReference type="Proteomes" id="UP001164020"/>
    </source>
</evidence>
<dbReference type="PANTHER" id="PTHR21090:SF5">
    <property type="entry name" value="PENTAFUNCTIONAL AROM POLYPEPTIDE"/>
    <property type="match status" value="1"/>
</dbReference>
<dbReference type="Gene3D" id="3.65.10.10">
    <property type="entry name" value="Enolpyruvate transferase domain"/>
    <property type="match status" value="2"/>
</dbReference>
<dbReference type="SUPFAM" id="SSF55205">
    <property type="entry name" value="EPT/RTPC-like"/>
    <property type="match status" value="1"/>
</dbReference>
<evidence type="ECO:0000313" key="9">
    <source>
        <dbReference type="EMBL" id="WAP69996.1"/>
    </source>
</evidence>
<feature type="active site" description="Proton acceptor" evidence="7">
    <location>
        <position position="328"/>
    </location>
</feature>
<comment type="caution">
    <text evidence="7">Lacks conserved residue(s) required for the propagation of feature annotation.</text>
</comment>
<keyword evidence="7" id="KW-0963">Cytoplasm</keyword>
<keyword evidence="4 7" id="KW-0808">Transferase</keyword>
<protein>
    <recommendedName>
        <fullName evidence="7">3-phosphoshikimate 1-carboxyvinyltransferase</fullName>
        <ecNumber evidence="7">2.5.1.19</ecNumber>
    </recommendedName>
    <alternativeName>
        <fullName evidence="7">5-enolpyruvylshikimate-3-phosphate synthase</fullName>
        <shortName evidence="7">EPSP synthase</shortName>
        <shortName evidence="7">EPSPS</shortName>
    </alternativeName>
</protein>